<dbReference type="SUPFAM" id="SSF81296">
    <property type="entry name" value="E set domains"/>
    <property type="match status" value="1"/>
</dbReference>
<accession>A0AAN6EXG5</accession>
<organism evidence="3 4">
    <name type="scientific">Exophiala dermatitidis</name>
    <name type="common">Black yeast-like fungus</name>
    <name type="synonym">Wangiella dermatitidis</name>
    <dbReference type="NCBI Taxonomy" id="5970"/>
    <lineage>
        <taxon>Eukaryota</taxon>
        <taxon>Fungi</taxon>
        <taxon>Dikarya</taxon>
        <taxon>Ascomycota</taxon>
        <taxon>Pezizomycotina</taxon>
        <taxon>Eurotiomycetes</taxon>
        <taxon>Chaetothyriomycetidae</taxon>
        <taxon>Chaetothyriales</taxon>
        <taxon>Herpotrichiellaceae</taxon>
        <taxon>Exophiala</taxon>
    </lineage>
</organism>
<feature type="compositionally biased region" description="Low complexity" evidence="1">
    <location>
        <begin position="455"/>
        <end position="473"/>
    </location>
</feature>
<evidence type="ECO:0000259" key="2">
    <source>
        <dbReference type="Pfam" id="PF00339"/>
    </source>
</evidence>
<dbReference type="InterPro" id="IPR011021">
    <property type="entry name" value="Arrestin-like_N"/>
</dbReference>
<reference evidence="3" key="1">
    <citation type="submission" date="2023-01" db="EMBL/GenBank/DDBJ databases">
        <title>Exophiala dermititidis isolated from Cystic Fibrosis Patient.</title>
        <authorList>
            <person name="Kurbessoian T."/>
            <person name="Crocker A."/>
            <person name="Murante D."/>
            <person name="Hogan D.A."/>
            <person name="Stajich J.E."/>
        </authorList>
    </citation>
    <scope>NUCLEOTIDE SEQUENCE</scope>
    <source>
        <strain evidence="3">Ex8</strain>
    </source>
</reference>
<dbReference type="EMBL" id="JAJGCB010000003">
    <property type="protein sequence ID" value="KAJ8993471.1"/>
    <property type="molecule type" value="Genomic_DNA"/>
</dbReference>
<feature type="compositionally biased region" description="Polar residues" evidence="1">
    <location>
        <begin position="438"/>
        <end position="448"/>
    </location>
</feature>
<evidence type="ECO:0000313" key="3">
    <source>
        <dbReference type="EMBL" id="KAJ8993471.1"/>
    </source>
</evidence>
<dbReference type="AlphaFoldDB" id="A0AAN6EXG5"/>
<name>A0AAN6EXG5_EXODE</name>
<feature type="compositionally biased region" description="Basic and acidic residues" evidence="1">
    <location>
        <begin position="502"/>
        <end position="527"/>
    </location>
</feature>
<dbReference type="Proteomes" id="UP001161757">
    <property type="component" value="Unassembled WGS sequence"/>
</dbReference>
<dbReference type="CDD" id="cd22952">
    <property type="entry name" value="ART10-like"/>
    <property type="match status" value="1"/>
</dbReference>
<dbReference type="Gene3D" id="2.60.40.640">
    <property type="match status" value="1"/>
</dbReference>
<feature type="domain" description="Arrestin-like N-terminal" evidence="2">
    <location>
        <begin position="14"/>
        <end position="149"/>
    </location>
</feature>
<proteinExistence type="predicted"/>
<dbReference type="InterPro" id="IPR014752">
    <property type="entry name" value="Arrestin-like_C"/>
</dbReference>
<dbReference type="Pfam" id="PF00339">
    <property type="entry name" value="Arrestin_N"/>
    <property type="match status" value="1"/>
</dbReference>
<evidence type="ECO:0000256" key="1">
    <source>
        <dbReference type="SAM" id="MobiDB-lite"/>
    </source>
</evidence>
<protein>
    <recommendedName>
        <fullName evidence="2">Arrestin-like N-terminal domain-containing protein</fullName>
    </recommendedName>
</protein>
<dbReference type="InterPro" id="IPR014756">
    <property type="entry name" value="Ig_E-set"/>
</dbReference>
<comment type="caution">
    <text evidence="3">The sequence shown here is derived from an EMBL/GenBank/DDBJ whole genome shotgun (WGS) entry which is preliminary data.</text>
</comment>
<gene>
    <name evidence="3" type="ORF">HRR80_001982</name>
</gene>
<feature type="region of interest" description="Disordered" evidence="1">
    <location>
        <begin position="438"/>
        <end position="527"/>
    </location>
</feature>
<sequence length="527" mass="58560">MGPRKIDCSSPGLSIEFDHARHHYSPGDVITGRVSLHTVSETSIGRVAVEFWGRAKSRIIQSHGQSATFHRGRMLFFRQEKTLYQGQYTHKPGTFSWPFEFVVPEQADPICILNSESWKPKEDFMSTHGPDLDLSLPMSMYHKSYSLGRQADCYIEYVLEASVTEPEGVHTIRKPQTKTATYPIILHPLSTPEPIQDYEYVTDSYPVTISTLKLLPENNNAGTTTSSIREAARSIFQRDTIPRFSFKLTIQAPSIIQLFHPEPIPFRIRAIPDLRPEHTTIDLAKGDLPEVTLKSARLKLKTYIRCRAPGTYDDSKSYEISLLSTKQVDRPLLPQGLSANDTVVDLGQLFNLHLGNATVGSRLEEPLCPSFTTYNISRSYRLLWDLEVECAGKTNRFSSSRHGIECIVILPAATTTALPAYQPEGQALDMLQDLHLAPTSSMGSTTDPKSGSGGSSRWWSSARRRQSSTAKRTYGVDSDGKSGKATFGPLDSTTTSAPTGTDVKDTEKKRVLTKEEEAAQDRVGDTG</sequence>
<evidence type="ECO:0000313" key="4">
    <source>
        <dbReference type="Proteomes" id="UP001161757"/>
    </source>
</evidence>